<dbReference type="PhylomeDB" id="Q19221"/>
<reference evidence="6 7" key="1">
    <citation type="journal article" date="1998" name="Science">
        <title>Genome sequence of the nematode C. elegans: a platform for investigating biology.</title>
        <authorList>
            <consortium name="The C. elegans sequencing consortium"/>
            <person name="Sulson J.E."/>
            <person name="Waterston R."/>
        </authorList>
    </citation>
    <scope>NUCLEOTIDE SEQUENCE [LARGE SCALE GENOMIC DNA]</scope>
    <source>
        <strain evidence="6 7">Bristol N2</strain>
    </source>
</reference>
<keyword evidence="3 6" id="KW-0012">Acyltransferase</keyword>
<evidence type="ECO:0000256" key="3">
    <source>
        <dbReference type="ARBA" id="ARBA00023315"/>
    </source>
</evidence>
<name>Q19221_CAEEL</name>
<gene>
    <name evidence="6 8" type="primary">acl-13</name>
    <name evidence="6" type="ORF">CELE_F08G5.2</name>
    <name evidence="8" type="ORF">F08G5.2</name>
</gene>
<feature type="domain" description="Phospholipid/glycerol acyltransferase" evidence="5">
    <location>
        <begin position="98"/>
        <end position="220"/>
    </location>
</feature>
<keyword evidence="2" id="KW-0808">Transferase</keyword>
<feature type="transmembrane region" description="Helical" evidence="4">
    <location>
        <begin position="339"/>
        <end position="362"/>
    </location>
</feature>
<dbReference type="PANTHER" id="PTHR10983">
    <property type="entry name" value="1-ACYLGLYCEROL-3-PHOSPHATE ACYLTRANSFERASE-RELATED"/>
    <property type="match status" value="1"/>
</dbReference>
<evidence type="ECO:0000313" key="8">
    <source>
        <dbReference type="WormBase" id="F08G5.2a"/>
    </source>
</evidence>
<dbReference type="InterPro" id="IPR032098">
    <property type="entry name" value="Acyltransf_C"/>
</dbReference>
<protein>
    <submittedName>
        <fullName evidence="6">Phospholipid/glycerol acyltransferase domain-containing protein</fullName>
    </submittedName>
</protein>
<dbReference type="PaxDb" id="6239-F08G5.2"/>
<evidence type="ECO:0000256" key="1">
    <source>
        <dbReference type="ARBA" id="ARBA00008655"/>
    </source>
</evidence>
<dbReference type="Proteomes" id="UP000001940">
    <property type="component" value="Chromosome IV"/>
</dbReference>
<accession>Q19221</accession>
<dbReference type="SUPFAM" id="SSF69593">
    <property type="entry name" value="Glycerol-3-phosphate (1)-acyltransferase"/>
    <property type="match status" value="1"/>
</dbReference>
<dbReference type="AGR" id="WB:WBGene00008581"/>
<keyword evidence="7" id="KW-1185">Reference proteome</keyword>
<evidence type="ECO:0000256" key="4">
    <source>
        <dbReference type="SAM" id="Phobius"/>
    </source>
</evidence>
<dbReference type="PIR" id="T20608">
    <property type="entry name" value="T20608"/>
</dbReference>
<dbReference type="OrthoDB" id="5920068at2759"/>
<evidence type="ECO:0000256" key="2">
    <source>
        <dbReference type="ARBA" id="ARBA00022679"/>
    </source>
</evidence>
<keyword evidence="4" id="KW-1133">Transmembrane helix</keyword>
<dbReference type="OMA" id="PRAGAMK"/>
<dbReference type="GO" id="GO:0005783">
    <property type="term" value="C:endoplasmic reticulum"/>
    <property type="evidence" value="ECO:0000318"/>
    <property type="project" value="GO_Central"/>
</dbReference>
<dbReference type="GeneID" id="184203"/>
<dbReference type="eggNOG" id="KOG1505">
    <property type="taxonomic scope" value="Eukaryota"/>
</dbReference>
<dbReference type="GO" id="GO:0012505">
    <property type="term" value="C:endomembrane system"/>
    <property type="evidence" value="ECO:0000318"/>
    <property type="project" value="GO_Central"/>
</dbReference>
<dbReference type="HOGENOM" id="CLU_046804_0_0_1"/>
<dbReference type="Pfam" id="PF16076">
    <property type="entry name" value="Acyltransf_C"/>
    <property type="match status" value="1"/>
</dbReference>
<dbReference type="STRING" id="6239.F08G5.2a.1"/>
<evidence type="ECO:0000313" key="6">
    <source>
        <dbReference type="EMBL" id="CAA94584.1"/>
    </source>
</evidence>
<dbReference type="RefSeq" id="NP_502370.1">
    <property type="nucleotide sequence ID" value="NM_069969.3"/>
</dbReference>
<dbReference type="AlphaFoldDB" id="Q19221"/>
<dbReference type="ExpressionAtlas" id="Q19221">
    <property type="expression patterns" value="baseline and differential"/>
</dbReference>
<keyword evidence="4" id="KW-0472">Membrane</keyword>
<comment type="similarity">
    <text evidence="1">Belongs to the 1-acyl-sn-glycerol-3-phosphate acyltransferase family.</text>
</comment>
<dbReference type="FunCoup" id="Q19221">
    <property type="interactions" value="27"/>
</dbReference>
<dbReference type="UCSC" id="F08G5.2">
    <property type="organism name" value="c. elegans"/>
</dbReference>
<keyword evidence="4" id="KW-0812">Transmembrane</keyword>
<sequence length="363" mass="41747">MEAENDNKKQGWTLIDNVISCILLVYAGIVTAFICPIVFLCFFYTAAPIMLFSTEFRKFVMKIMARAGNLQFITCVRITGIKVMMSGDGLERLTDCRALLLPNHLGLFDHFIFMTAADSFGVNAVGRWIFVIYNMWIYSPLGWLWSSYGNYFIDSVPPHKRAQTLHSLRRHFDRIYHEVDLRWLCLYPEGSRLFLIQKRNSEFEKKRGLPPLTNCAYPRLGAALSAIKVLGPDPNNPLKSNNGKGPPLEYLVDVTLGYPDGNILPLNEIFMSAWRNGGGKPFAIHYEIFKMDPKWKDEEELKNFLFDRYQKKDKLLESYYKTGSFSSESKEAQFPSDMILIGFHILIMGLFALLVIFLLSFVY</sequence>
<dbReference type="InterPro" id="IPR002123">
    <property type="entry name" value="Plipid/glycerol_acylTrfase"/>
</dbReference>
<dbReference type="SMART" id="SM00563">
    <property type="entry name" value="PlsC"/>
    <property type="match status" value="1"/>
</dbReference>
<evidence type="ECO:0000313" key="7">
    <source>
        <dbReference type="Proteomes" id="UP000001940"/>
    </source>
</evidence>
<dbReference type="GO" id="GO:0016746">
    <property type="term" value="F:acyltransferase activity"/>
    <property type="evidence" value="ECO:0000318"/>
    <property type="project" value="GO_Central"/>
</dbReference>
<dbReference type="PANTHER" id="PTHR10983:SF13">
    <property type="entry name" value="PHOSPHOLIPID_GLYCEROL ACYLTRANSFERASE DOMAIN-CONTAINING PROTEIN"/>
    <property type="match status" value="1"/>
</dbReference>
<evidence type="ECO:0000259" key="5">
    <source>
        <dbReference type="SMART" id="SM00563"/>
    </source>
</evidence>
<dbReference type="WormBase" id="F08G5.2a">
    <property type="protein sequence ID" value="CE05572"/>
    <property type="gene ID" value="WBGene00008581"/>
    <property type="gene designation" value="acl-13"/>
</dbReference>
<dbReference type="EMBL" id="BX284604">
    <property type="protein sequence ID" value="CAA94584.1"/>
    <property type="molecule type" value="Genomic_DNA"/>
</dbReference>
<dbReference type="CTD" id="184203"/>
<dbReference type="Pfam" id="PF01553">
    <property type="entry name" value="Acyltransferase"/>
    <property type="match status" value="1"/>
</dbReference>
<dbReference type="Bgee" id="WBGene00008581">
    <property type="expression patterns" value="Expressed in adult organism and 1 other cell type or tissue"/>
</dbReference>
<dbReference type="InParanoid" id="Q19221"/>
<organism evidence="6 7">
    <name type="scientific">Caenorhabditis elegans</name>
    <dbReference type="NCBI Taxonomy" id="6239"/>
    <lineage>
        <taxon>Eukaryota</taxon>
        <taxon>Metazoa</taxon>
        <taxon>Ecdysozoa</taxon>
        <taxon>Nematoda</taxon>
        <taxon>Chromadorea</taxon>
        <taxon>Rhabditida</taxon>
        <taxon>Rhabditina</taxon>
        <taxon>Rhabditomorpha</taxon>
        <taxon>Rhabditoidea</taxon>
        <taxon>Rhabditidae</taxon>
        <taxon>Peloderinae</taxon>
        <taxon>Caenorhabditis</taxon>
    </lineage>
</organism>
<feature type="transmembrane region" description="Helical" evidence="4">
    <location>
        <begin position="23"/>
        <end position="52"/>
    </location>
</feature>
<proteinExistence type="inferred from homology"/>
<dbReference type="GO" id="GO:0036149">
    <property type="term" value="P:phosphatidylinositol acyl-chain remodeling"/>
    <property type="evidence" value="ECO:0000318"/>
    <property type="project" value="GO_Central"/>
</dbReference>